<dbReference type="InterPro" id="IPR042461">
    <property type="entry name" value="LapD_MoxY_peri_C"/>
</dbReference>
<gene>
    <name evidence="5" type="ORF">ACFFHW_14590</name>
</gene>
<dbReference type="InterPro" id="IPR001633">
    <property type="entry name" value="EAL_dom"/>
</dbReference>
<dbReference type="InterPro" id="IPR032244">
    <property type="entry name" value="LapD_MoxY_N"/>
</dbReference>
<reference evidence="5 6" key="1">
    <citation type="submission" date="2024-09" db="EMBL/GenBank/DDBJ databases">
        <authorList>
            <person name="Sun Q."/>
            <person name="Mori K."/>
        </authorList>
    </citation>
    <scope>NUCLEOTIDE SEQUENCE [LARGE SCALE GENOMIC DNA]</scope>
    <source>
        <strain evidence="5 6">CCM 7415</strain>
    </source>
</reference>
<feature type="transmembrane region" description="Helical" evidence="1">
    <location>
        <begin position="278"/>
        <end position="302"/>
    </location>
</feature>
<dbReference type="InterPro" id="IPR029787">
    <property type="entry name" value="Nucleotide_cyclase"/>
</dbReference>
<keyword evidence="1" id="KW-0472">Membrane</keyword>
<dbReference type="PROSITE" id="PS50885">
    <property type="entry name" value="HAMP"/>
    <property type="match status" value="1"/>
</dbReference>
<dbReference type="RefSeq" id="WP_019951559.1">
    <property type="nucleotide sequence ID" value="NZ_JBHLVX010000055.1"/>
</dbReference>
<keyword evidence="1" id="KW-0812">Transmembrane</keyword>
<evidence type="ECO:0000313" key="5">
    <source>
        <dbReference type="EMBL" id="MFC0269196.1"/>
    </source>
</evidence>
<feature type="domain" description="HAMP" evidence="3">
    <location>
        <begin position="170"/>
        <end position="221"/>
    </location>
</feature>
<dbReference type="CDD" id="cd01948">
    <property type="entry name" value="EAL"/>
    <property type="match status" value="1"/>
</dbReference>
<dbReference type="Pfam" id="PF00990">
    <property type="entry name" value="GGDEF"/>
    <property type="match status" value="1"/>
</dbReference>
<evidence type="ECO:0000259" key="2">
    <source>
        <dbReference type="PROSITE" id="PS50883"/>
    </source>
</evidence>
<evidence type="ECO:0000313" key="6">
    <source>
        <dbReference type="Proteomes" id="UP001589814"/>
    </source>
</evidence>
<comment type="caution">
    <text evidence="5">The sequence shown here is derived from an EMBL/GenBank/DDBJ whole genome shotgun (WGS) entry which is preliminary data.</text>
</comment>
<dbReference type="InterPro" id="IPR043128">
    <property type="entry name" value="Rev_trsase/Diguanyl_cyclase"/>
</dbReference>
<proteinExistence type="predicted"/>
<dbReference type="SMART" id="SM00304">
    <property type="entry name" value="HAMP"/>
    <property type="match status" value="1"/>
</dbReference>
<dbReference type="Gene3D" id="3.20.20.450">
    <property type="entry name" value="EAL domain"/>
    <property type="match status" value="1"/>
</dbReference>
<accession>A0ABV6G706</accession>
<dbReference type="InterPro" id="IPR050706">
    <property type="entry name" value="Cyclic-di-GMP_PDE-like"/>
</dbReference>
<dbReference type="InterPro" id="IPR035919">
    <property type="entry name" value="EAL_sf"/>
</dbReference>
<feature type="domain" description="GGDEF" evidence="4">
    <location>
        <begin position="263"/>
        <end position="394"/>
    </location>
</feature>
<name>A0ABV6G706_9GAMM</name>
<keyword evidence="6" id="KW-1185">Reference proteome</keyword>
<dbReference type="PROSITE" id="PS50887">
    <property type="entry name" value="GGDEF"/>
    <property type="match status" value="1"/>
</dbReference>
<feature type="transmembrane region" description="Helical" evidence="1">
    <location>
        <begin position="7"/>
        <end position="27"/>
    </location>
</feature>
<evidence type="ECO:0000259" key="4">
    <source>
        <dbReference type="PROSITE" id="PS50887"/>
    </source>
</evidence>
<protein>
    <submittedName>
        <fullName evidence="5">EAL domain-containing protein</fullName>
    </submittedName>
</protein>
<dbReference type="InterPro" id="IPR003660">
    <property type="entry name" value="HAMP_dom"/>
</dbReference>
<dbReference type="EMBL" id="JBHLVX010000055">
    <property type="protein sequence ID" value="MFC0269196.1"/>
    <property type="molecule type" value="Genomic_DNA"/>
</dbReference>
<organism evidence="5 6">
    <name type="scientific">Kushneria aurantia</name>
    <dbReference type="NCBI Taxonomy" id="504092"/>
    <lineage>
        <taxon>Bacteria</taxon>
        <taxon>Pseudomonadati</taxon>
        <taxon>Pseudomonadota</taxon>
        <taxon>Gammaproteobacteria</taxon>
        <taxon>Oceanospirillales</taxon>
        <taxon>Halomonadaceae</taxon>
        <taxon>Kushneria</taxon>
    </lineage>
</organism>
<dbReference type="Pfam" id="PF00563">
    <property type="entry name" value="EAL"/>
    <property type="match status" value="1"/>
</dbReference>
<sequence>MSLIRQLWLVIALLLVLTYGASLLIGISSSRHYMQQELEIKNSDNANALALTMSQLDKDPATLELLLSAQFDTGFYRFIELRDPAGEVIVERNAASPDGSAPEWFIELVNFTPPPGEAVVQDGWRQFATLRLQSQQRYAWDALWNAALNLTGWFALAAAVSLALMAVIVRFIKRPLQAVIGQARAIGQRRFPVIAEPRVRELREVAHEMNRLSQSLHKMFERDSASIERLRYRLQHDSLTGALNRDSFMDRLDARLHSDDSEASGALVMVRLSNIRELNAVLGFAATDAIIVGLVDVLGVLVQRYDGVIGRLNGGDLALLLPGLDHSEPLADELTQKLDRLVTSQQHSPSPSVASAICRYHREDDRRSLLARLDSALARAEYSPENNQPALCSSDTAPLFSTREQWHQALEEAFASGFMLAAYPVRDGTGELLHHEMPSRLRLNGEWQSAAIFMPWVRRLELDTHLDMAGIDHALERLAQGSDAVSVNLSTASISDARFVQQLRERLIARIGLAPRLWLEVPERVLQDAGESFRAFCKALQPLGCPLGLEHVSHSFGQIAELNDLGMTFIKLDASLVRSAVRDGEHRAVLQGVVTLCHTLGIIMIAEGVTSSEESEWLFEMGLDGVTGPGVS</sequence>
<keyword evidence="1" id="KW-1133">Transmembrane helix</keyword>
<feature type="domain" description="EAL" evidence="2">
    <location>
        <begin position="399"/>
        <end position="632"/>
    </location>
</feature>
<dbReference type="SMART" id="SM00267">
    <property type="entry name" value="GGDEF"/>
    <property type="match status" value="1"/>
</dbReference>
<dbReference type="SMART" id="SM00052">
    <property type="entry name" value="EAL"/>
    <property type="match status" value="1"/>
</dbReference>
<evidence type="ECO:0000259" key="3">
    <source>
        <dbReference type="PROSITE" id="PS50885"/>
    </source>
</evidence>
<feature type="transmembrane region" description="Helical" evidence="1">
    <location>
        <begin position="150"/>
        <end position="172"/>
    </location>
</feature>
<dbReference type="SUPFAM" id="SSF141868">
    <property type="entry name" value="EAL domain-like"/>
    <property type="match status" value="1"/>
</dbReference>
<dbReference type="SUPFAM" id="SSF55073">
    <property type="entry name" value="Nucleotide cyclase"/>
    <property type="match status" value="1"/>
</dbReference>
<dbReference type="PANTHER" id="PTHR33121">
    <property type="entry name" value="CYCLIC DI-GMP PHOSPHODIESTERASE PDEF"/>
    <property type="match status" value="1"/>
</dbReference>
<dbReference type="PROSITE" id="PS50883">
    <property type="entry name" value="EAL"/>
    <property type="match status" value="1"/>
</dbReference>
<dbReference type="InterPro" id="IPR000160">
    <property type="entry name" value="GGDEF_dom"/>
</dbReference>
<dbReference type="Gene3D" id="3.30.70.270">
    <property type="match status" value="1"/>
</dbReference>
<dbReference type="Gene3D" id="3.30.110.200">
    <property type="match status" value="1"/>
</dbReference>
<dbReference type="Proteomes" id="UP001589814">
    <property type="component" value="Unassembled WGS sequence"/>
</dbReference>
<evidence type="ECO:0000256" key="1">
    <source>
        <dbReference type="SAM" id="Phobius"/>
    </source>
</evidence>
<dbReference type="Pfam" id="PF16448">
    <property type="entry name" value="LapD_MoxY_N"/>
    <property type="match status" value="1"/>
</dbReference>
<dbReference type="Gene3D" id="6.20.270.20">
    <property type="entry name" value="LapD/MoxY periplasmic domain"/>
    <property type="match status" value="1"/>
</dbReference>
<dbReference type="PANTHER" id="PTHR33121:SF23">
    <property type="entry name" value="CYCLIC DI-GMP PHOSPHODIESTERASE PDEB"/>
    <property type="match status" value="1"/>
</dbReference>